<dbReference type="STRING" id="291195.A0A437APW3"/>
<dbReference type="PANTHER" id="PTHR11592">
    <property type="entry name" value="GLUTATHIONE PEROXIDASE"/>
    <property type="match status" value="1"/>
</dbReference>
<keyword evidence="3" id="KW-0560">Oxidoreductase</keyword>
<name>A0A437APW3_9MICR</name>
<dbReference type="PIRSF" id="PIRSF000303">
    <property type="entry name" value="Glutathion_perox"/>
    <property type="match status" value="1"/>
</dbReference>
<dbReference type="PROSITE" id="PS51355">
    <property type="entry name" value="GLUTATHIONE_PEROXID_3"/>
    <property type="match status" value="1"/>
</dbReference>
<dbReference type="GO" id="GO:0004601">
    <property type="term" value="F:peroxidase activity"/>
    <property type="evidence" value="ECO:0007669"/>
    <property type="project" value="UniProtKB-KW"/>
</dbReference>
<dbReference type="GO" id="GO:0006979">
    <property type="term" value="P:response to oxidative stress"/>
    <property type="evidence" value="ECO:0007669"/>
    <property type="project" value="InterPro"/>
</dbReference>
<protein>
    <submittedName>
        <fullName evidence="4">Putative phospholipid hydroperoxide glutathion</fullName>
    </submittedName>
</protein>
<evidence type="ECO:0000256" key="1">
    <source>
        <dbReference type="ARBA" id="ARBA00006926"/>
    </source>
</evidence>
<dbReference type="EMBL" id="RCSS01000056">
    <property type="protein sequence ID" value="RVD93285.1"/>
    <property type="molecule type" value="Genomic_DNA"/>
</dbReference>
<dbReference type="Gene3D" id="3.40.30.10">
    <property type="entry name" value="Glutaredoxin"/>
    <property type="match status" value="1"/>
</dbReference>
<dbReference type="Proteomes" id="UP000282876">
    <property type="component" value="Unassembled WGS sequence"/>
</dbReference>
<organism evidence="4 5">
    <name type="scientific">Tubulinosema ratisbonensis</name>
    <dbReference type="NCBI Taxonomy" id="291195"/>
    <lineage>
        <taxon>Eukaryota</taxon>
        <taxon>Fungi</taxon>
        <taxon>Fungi incertae sedis</taxon>
        <taxon>Microsporidia</taxon>
        <taxon>Tubulinosematoidea</taxon>
        <taxon>Tubulinosematidae</taxon>
        <taxon>Tubulinosema</taxon>
    </lineage>
</organism>
<evidence type="ECO:0000313" key="4">
    <source>
        <dbReference type="EMBL" id="RVD93285.1"/>
    </source>
</evidence>
<keyword evidence="2" id="KW-0575">Peroxidase</keyword>
<gene>
    <name evidence="4" type="ORF">TUBRATIS_001860</name>
</gene>
<reference evidence="4 5" key="1">
    <citation type="submission" date="2018-10" db="EMBL/GenBank/DDBJ databases">
        <title>Draft genome sequence of the microsporidian Tubulinosema ratisbonensis.</title>
        <authorList>
            <person name="Polonais V."/>
            <person name="Peyretaillade E."/>
            <person name="Niehus S."/>
            <person name="Wawrzyniak I."/>
            <person name="Franchet A."/>
            <person name="Gaspin C."/>
            <person name="Reichstadt M."/>
            <person name="Belser C."/>
            <person name="Labadie K."/>
            <person name="Delbac F."/>
            <person name="Ferrandon D."/>
        </authorList>
    </citation>
    <scope>NUCLEOTIDE SEQUENCE [LARGE SCALE GENOMIC DNA]</scope>
    <source>
        <strain evidence="4 5">Franzen</strain>
    </source>
</reference>
<accession>A0A437APW3</accession>
<dbReference type="InterPro" id="IPR000889">
    <property type="entry name" value="Glutathione_peroxidase"/>
</dbReference>
<evidence type="ECO:0000313" key="5">
    <source>
        <dbReference type="Proteomes" id="UP000282876"/>
    </source>
</evidence>
<proteinExistence type="inferred from homology"/>
<evidence type="ECO:0000256" key="2">
    <source>
        <dbReference type="ARBA" id="ARBA00022559"/>
    </source>
</evidence>
<dbReference type="SUPFAM" id="SSF52833">
    <property type="entry name" value="Thioredoxin-like"/>
    <property type="match status" value="1"/>
</dbReference>
<evidence type="ECO:0000256" key="3">
    <source>
        <dbReference type="ARBA" id="ARBA00023002"/>
    </source>
</evidence>
<dbReference type="PANTHER" id="PTHR11592:SF78">
    <property type="entry name" value="GLUTATHIONE PEROXIDASE"/>
    <property type="match status" value="1"/>
</dbReference>
<dbReference type="AlphaFoldDB" id="A0A437APW3"/>
<dbReference type="Pfam" id="PF00255">
    <property type="entry name" value="GSHPx"/>
    <property type="match status" value="1"/>
</dbReference>
<comment type="similarity">
    <text evidence="1">Belongs to the glutathione peroxidase family.</text>
</comment>
<keyword evidence="5" id="KW-1185">Reference proteome</keyword>
<dbReference type="InterPro" id="IPR036249">
    <property type="entry name" value="Thioredoxin-like_sf"/>
</dbReference>
<dbReference type="VEuPathDB" id="MicrosporidiaDB:TUBRATIS_001860"/>
<comment type="caution">
    <text evidence="4">The sequence shown here is derived from an EMBL/GenBank/DDBJ whole genome shotgun (WGS) entry which is preliminary data.</text>
</comment>
<sequence>MFDERNVYTLTLLDIQGRKVCLDTYKNKILIIVNLESLDGFANQSLLALKHFKEEDFSNIYEILIFPITDYLRPDQCKREFLKEFFIPYKNELKLFDFISINNKHTLFEYLFSIYTEWRGNALRSNFSKFVVYDGKIVHLYNSNESPMHSDDVLRRFKKKREYVFGEKKNENESNNFY</sequence>
<dbReference type="OrthoDB" id="446890at2759"/>